<dbReference type="NCBIfam" id="TIGR01683">
    <property type="entry name" value="thiS"/>
    <property type="match status" value="1"/>
</dbReference>
<dbReference type="SUPFAM" id="SSF54285">
    <property type="entry name" value="MoaD/ThiS"/>
    <property type="match status" value="1"/>
</dbReference>
<dbReference type="eggNOG" id="COG2104">
    <property type="taxonomic scope" value="Bacteria"/>
</dbReference>
<dbReference type="Proteomes" id="UP000017396">
    <property type="component" value="Chromosome"/>
</dbReference>
<evidence type="ECO:0000313" key="2">
    <source>
        <dbReference type="Proteomes" id="UP000017396"/>
    </source>
</evidence>
<dbReference type="STRING" id="1183438.GKIL_2466"/>
<dbReference type="AlphaFoldDB" id="U5QI93"/>
<dbReference type="Gene3D" id="3.10.20.30">
    <property type="match status" value="1"/>
</dbReference>
<name>U5QI93_GLOK1</name>
<dbReference type="InterPro" id="IPR010035">
    <property type="entry name" value="Thi_S"/>
</dbReference>
<protein>
    <submittedName>
        <fullName evidence="1">Thiamine biosynthesis protein ThiS</fullName>
    </submittedName>
</protein>
<proteinExistence type="predicted"/>
<dbReference type="PANTHER" id="PTHR34472:SF1">
    <property type="entry name" value="SULFUR CARRIER PROTEIN THIS"/>
    <property type="match status" value="1"/>
</dbReference>
<dbReference type="InterPro" id="IPR012675">
    <property type="entry name" value="Beta-grasp_dom_sf"/>
</dbReference>
<dbReference type="InterPro" id="IPR016155">
    <property type="entry name" value="Mopterin_synth/thiamin_S_b"/>
</dbReference>
<dbReference type="PANTHER" id="PTHR34472">
    <property type="entry name" value="SULFUR CARRIER PROTEIN THIS"/>
    <property type="match status" value="1"/>
</dbReference>
<keyword evidence="2" id="KW-1185">Reference proteome</keyword>
<dbReference type="HOGENOM" id="CLU_174611_3_1_3"/>
<dbReference type="KEGG" id="glj:GKIL_2466"/>
<dbReference type="RefSeq" id="WP_023173892.1">
    <property type="nucleotide sequence ID" value="NC_022600.1"/>
</dbReference>
<gene>
    <name evidence="1" type="primary">thiS</name>
    <name evidence="1" type="ORF">GKIL_2466</name>
</gene>
<organism evidence="1 2">
    <name type="scientific">Gloeobacter kilaueensis (strain ATCC BAA-2537 / CCAP 1431/1 / ULC 316 / JS1)</name>
    <dbReference type="NCBI Taxonomy" id="1183438"/>
    <lineage>
        <taxon>Bacteria</taxon>
        <taxon>Bacillati</taxon>
        <taxon>Cyanobacteriota</taxon>
        <taxon>Cyanophyceae</taxon>
        <taxon>Gloeobacterales</taxon>
        <taxon>Gloeobacteraceae</taxon>
        <taxon>Gloeobacter</taxon>
    </lineage>
</organism>
<dbReference type="CDD" id="cd00565">
    <property type="entry name" value="Ubl_ThiS"/>
    <property type="match status" value="1"/>
</dbReference>
<reference evidence="1 2" key="1">
    <citation type="journal article" date="2013" name="PLoS ONE">
        <title>Cultivation and Complete Genome Sequencing of Gloeobacter kilaueensis sp. nov., from a Lava Cave in Kilauea Caldera, Hawai'i.</title>
        <authorList>
            <person name="Saw J.H."/>
            <person name="Schatz M."/>
            <person name="Brown M.V."/>
            <person name="Kunkel D.D."/>
            <person name="Foster J.S."/>
            <person name="Shick H."/>
            <person name="Christensen S."/>
            <person name="Hou S."/>
            <person name="Wan X."/>
            <person name="Donachie S.P."/>
        </authorList>
    </citation>
    <scope>NUCLEOTIDE SEQUENCE [LARGE SCALE GENOMIC DNA]</scope>
    <source>
        <strain evidence="2">JS</strain>
    </source>
</reference>
<dbReference type="EMBL" id="CP003587">
    <property type="protein sequence ID" value="AGY58712.1"/>
    <property type="molecule type" value="Genomic_DNA"/>
</dbReference>
<dbReference type="InterPro" id="IPR003749">
    <property type="entry name" value="ThiS/MoaD-like"/>
</dbReference>
<sequence length="70" mass="7807">MEADKTIRLNGDERAVAAGTTVLAMLEQFKLEPRLLVIERNGDILHRQDWQKTIVQSGDRFEIVTVVGGG</sequence>
<dbReference type="Pfam" id="PF02597">
    <property type="entry name" value="ThiS"/>
    <property type="match status" value="1"/>
</dbReference>
<accession>U5QI93</accession>
<evidence type="ECO:0000313" key="1">
    <source>
        <dbReference type="EMBL" id="AGY58712.1"/>
    </source>
</evidence>